<proteinExistence type="predicted"/>
<evidence type="ECO:0000313" key="2">
    <source>
        <dbReference type="EMBL" id="AYQ54329.1"/>
    </source>
</evidence>
<accession>A0A3G3IF18</accession>
<feature type="compositionally biased region" description="Acidic residues" evidence="1">
    <location>
        <begin position="161"/>
        <end position="170"/>
    </location>
</feature>
<feature type="region of interest" description="Disordered" evidence="1">
    <location>
        <begin position="144"/>
        <end position="192"/>
    </location>
</feature>
<dbReference type="RefSeq" id="WP_015504039.1">
    <property type="nucleotide sequence ID" value="NZ_CAYARL010000008.1"/>
</dbReference>
<protein>
    <recommendedName>
        <fullName evidence="4">DNA replication complex GINS family protein</fullName>
    </recommendedName>
</protein>
<dbReference type="OMA" id="KICKMAL"/>
<sequence length="324" mass="36850">MESLREPAMSFNELGELFRMEHKSKMLTEVGGDLYQNIAELLRYLKKRYEQQLSADPENPKTDRANQERILGTQRAKAIVDMRMEKICKMALRGAMGSVNPIDKLTREEKEYYETILKHSVSHRKIIDRLSGNIRYRNTEIVPDTSEEKEELPPAFHVPETDDTPLEDEPPATVSVPKTLPDTIPDDWGESNDDVPLEPIEEIMQSMPEAPVREEKPFVPPIDDVVSEDEEFDGEIPEDDLDRMMADDMPVRAPAEKKTVPAGREEPKRDDLVLLRILVDVPMPIAGPDGQQYVLKKENVVRMPAMLAQMLVGNKMAAELHPSP</sequence>
<organism evidence="2 3">
    <name type="scientific">Methanomethylophilus alvi</name>
    <dbReference type="NCBI Taxonomy" id="1291540"/>
    <lineage>
        <taxon>Archaea</taxon>
        <taxon>Methanobacteriati</taxon>
        <taxon>Thermoplasmatota</taxon>
        <taxon>Thermoplasmata</taxon>
        <taxon>Methanomassiliicoccales</taxon>
        <taxon>Methanomethylophilaceae</taxon>
        <taxon>Methanomethylophilus</taxon>
    </lineage>
</organism>
<name>A0A3G3IF18_9ARCH</name>
<dbReference type="Proteomes" id="UP000273278">
    <property type="component" value="Chromosome"/>
</dbReference>
<evidence type="ECO:0008006" key="4">
    <source>
        <dbReference type="Google" id="ProtNLM"/>
    </source>
</evidence>
<dbReference type="Gene3D" id="1.20.58.1030">
    <property type="match status" value="1"/>
</dbReference>
<gene>
    <name evidence="2" type="ORF">BKD89_00645</name>
</gene>
<evidence type="ECO:0000313" key="3">
    <source>
        <dbReference type="Proteomes" id="UP000273278"/>
    </source>
</evidence>
<dbReference type="GeneID" id="41320932"/>
<reference evidence="2 3" key="1">
    <citation type="submission" date="2016-10" db="EMBL/GenBank/DDBJ databases">
        <title>Complete genome of the TMA-utilizing, human hosted archaeon Methanomethylophilus alvus Gen. nov, sp. nov., strain Mx-05, derived from a pure culture.</title>
        <authorList>
            <person name="Brugere J.-F."/>
            <person name="Ben Hania W."/>
            <person name="Chaudhary P.P."/>
            <person name="Gaci N."/>
            <person name="Borrel G."/>
            <person name="Cao Van Tuat L."/>
            <person name="Fardeau M.-L."/>
            <person name="Harris H.M.B."/>
            <person name="O'Toole P.W."/>
            <person name="Ollivier B."/>
        </authorList>
    </citation>
    <scope>NUCLEOTIDE SEQUENCE [LARGE SCALE GENOMIC DNA]</scope>
    <source>
        <strain evidence="2 3">Mx-05</strain>
    </source>
</reference>
<dbReference type="AlphaFoldDB" id="A0A3G3IF18"/>
<dbReference type="Gene3D" id="3.40.5.50">
    <property type="match status" value="1"/>
</dbReference>
<dbReference type="CDD" id="cd11714">
    <property type="entry name" value="GINS_A_archaea"/>
    <property type="match status" value="1"/>
</dbReference>
<dbReference type="EMBL" id="CP017686">
    <property type="protein sequence ID" value="AYQ54329.1"/>
    <property type="molecule type" value="Genomic_DNA"/>
</dbReference>
<evidence type="ECO:0000256" key="1">
    <source>
        <dbReference type="SAM" id="MobiDB-lite"/>
    </source>
</evidence>